<keyword evidence="6 7" id="KW-0472">Membrane</keyword>
<gene>
    <name evidence="9" type="ORF">RM540_02180</name>
</gene>
<evidence type="ECO:0000313" key="10">
    <source>
        <dbReference type="Proteomes" id="UP001267426"/>
    </source>
</evidence>
<proteinExistence type="inferred from homology"/>
<keyword evidence="4 9" id="KW-0378">Hydrolase</keyword>
<dbReference type="EC" id="3.4.21.-" evidence="9"/>
<dbReference type="PANTHER" id="PTHR43731">
    <property type="entry name" value="RHOMBOID PROTEASE"/>
    <property type="match status" value="1"/>
</dbReference>
<feature type="transmembrane region" description="Helical" evidence="7">
    <location>
        <begin position="88"/>
        <end position="115"/>
    </location>
</feature>
<feature type="transmembrane region" description="Helical" evidence="7">
    <location>
        <begin position="221"/>
        <end position="238"/>
    </location>
</feature>
<evidence type="ECO:0000256" key="5">
    <source>
        <dbReference type="ARBA" id="ARBA00022989"/>
    </source>
</evidence>
<evidence type="ECO:0000256" key="4">
    <source>
        <dbReference type="ARBA" id="ARBA00022801"/>
    </source>
</evidence>
<comment type="subcellular location">
    <subcellularLocation>
        <location evidence="1">Membrane</location>
        <topology evidence="1">Multi-pass membrane protein</topology>
    </subcellularLocation>
</comment>
<keyword evidence="10" id="KW-1185">Reference proteome</keyword>
<dbReference type="InterPro" id="IPR022764">
    <property type="entry name" value="Peptidase_S54_rhomboid_dom"/>
</dbReference>
<keyword evidence="5 7" id="KW-1133">Transmembrane helix</keyword>
<feature type="transmembrane region" description="Helical" evidence="7">
    <location>
        <begin position="12"/>
        <end position="35"/>
    </location>
</feature>
<dbReference type="InterPro" id="IPR035952">
    <property type="entry name" value="Rhomboid-like_sf"/>
</dbReference>
<evidence type="ECO:0000313" key="9">
    <source>
        <dbReference type="EMBL" id="MDT0630543.1"/>
    </source>
</evidence>
<evidence type="ECO:0000256" key="1">
    <source>
        <dbReference type="ARBA" id="ARBA00004141"/>
    </source>
</evidence>
<comment type="similarity">
    <text evidence="2">Belongs to the peptidase S54 family.</text>
</comment>
<keyword evidence="9" id="KW-0645">Protease</keyword>
<feature type="transmembrane region" description="Helical" evidence="7">
    <location>
        <begin position="127"/>
        <end position="147"/>
    </location>
</feature>
<feature type="transmembrane region" description="Helical" evidence="7">
    <location>
        <begin position="179"/>
        <end position="201"/>
    </location>
</feature>
<feature type="domain" description="Peptidase S54 rhomboid" evidence="8">
    <location>
        <begin position="91"/>
        <end position="240"/>
    </location>
</feature>
<dbReference type="GO" id="GO:0006508">
    <property type="term" value="P:proteolysis"/>
    <property type="evidence" value="ECO:0007669"/>
    <property type="project" value="UniProtKB-KW"/>
</dbReference>
<dbReference type="Gene3D" id="1.20.1540.10">
    <property type="entry name" value="Rhomboid-like"/>
    <property type="match status" value="1"/>
</dbReference>
<dbReference type="Pfam" id="PF01694">
    <property type="entry name" value="Rhomboid"/>
    <property type="match status" value="1"/>
</dbReference>
<keyword evidence="3 7" id="KW-0812">Transmembrane</keyword>
<organism evidence="9 10">
    <name type="scientific">Rubrivirga litoralis</name>
    <dbReference type="NCBI Taxonomy" id="3075598"/>
    <lineage>
        <taxon>Bacteria</taxon>
        <taxon>Pseudomonadati</taxon>
        <taxon>Rhodothermota</taxon>
        <taxon>Rhodothermia</taxon>
        <taxon>Rhodothermales</taxon>
        <taxon>Rubricoccaceae</taxon>
        <taxon>Rubrivirga</taxon>
    </lineage>
</organism>
<dbReference type="PANTHER" id="PTHR43731:SF14">
    <property type="entry name" value="PRESENILIN-ASSOCIATED RHOMBOID-LIKE PROTEIN, MITOCHONDRIAL"/>
    <property type="match status" value="1"/>
</dbReference>
<evidence type="ECO:0000256" key="6">
    <source>
        <dbReference type="ARBA" id="ARBA00023136"/>
    </source>
</evidence>
<sequence length="260" mass="27477">MLFPISDDDRLLDGPAWATILLIVANVLVFGLQLADPALTYGWSAVPEEITSGRDLVNDRPIPGVDPAAEVRTPADIPQRPGPGPAPWIYLTVLSSMFMHGGYAHIAGNVLYLWIFGDNVEHRFGTGPFLLFYLASGVAATALQVALGPHGLVPTLGASGAISGVLGAYLVLFPTNRVYALFFFRVVSVPAVVVLGLWVAFQFVNGYGAIASAEQMGGVAYGAHVGGFVTGVAIALVLRARGLREQPNALARAEAVGRRR</sequence>
<name>A0ABU3BMM6_9BACT</name>
<dbReference type="EMBL" id="JAVRHT010000002">
    <property type="protein sequence ID" value="MDT0630543.1"/>
    <property type="molecule type" value="Genomic_DNA"/>
</dbReference>
<evidence type="ECO:0000256" key="2">
    <source>
        <dbReference type="ARBA" id="ARBA00009045"/>
    </source>
</evidence>
<dbReference type="SUPFAM" id="SSF144091">
    <property type="entry name" value="Rhomboid-like"/>
    <property type="match status" value="1"/>
</dbReference>
<feature type="transmembrane region" description="Helical" evidence="7">
    <location>
        <begin position="153"/>
        <end position="172"/>
    </location>
</feature>
<dbReference type="GO" id="GO:0008233">
    <property type="term" value="F:peptidase activity"/>
    <property type="evidence" value="ECO:0007669"/>
    <property type="project" value="UniProtKB-KW"/>
</dbReference>
<accession>A0ABU3BMM6</accession>
<protein>
    <submittedName>
        <fullName evidence="9">Rhomboid family intramembrane serine protease</fullName>
        <ecNumber evidence="9">3.4.21.-</ecNumber>
    </submittedName>
</protein>
<dbReference type="Proteomes" id="UP001267426">
    <property type="component" value="Unassembled WGS sequence"/>
</dbReference>
<dbReference type="RefSeq" id="WP_311661722.1">
    <property type="nucleotide sequence ID" value="NZ_JAVRHT010000002.1"/>
</dbReference>
<dbReference type="InterPro" id="IPR050925">
    <property type="entry name" value="Rhomboid_protease_S54"/>
</dbReference>
<evidence type="ECO:0000256" key="3">
    <source>
        <dbReference type="ARBA" id="ARBA00022692"/>
    </source>
</evidence>
<evidence type="ECO:0000259" key="8">
    <source>
        <dbReference type="Pfam" id="PF01694"/>
    </source>
</evidence>
<comment type="caution">
    <text evidence="9">The sequence shown here is derived from an EMBL/GenBank/DDBJ whole genome shotgun (WGS) entry which is preliminary data.</text>
</comment>
<reference evidence="9 10" key="1">
    <citation type="submission" date="2023-09" db="EMBL/GenBank/DDBJ databases">
        <authorList>
            <person name="Rey-Velasco X."/>
        </authorList>
    </citation>
    <scope>NUCLEOTIDE SEQUENCE [LARGE SCALE GENOMIC DNA]</scope>
    <source>
        <strain evidence="9 10">F394</strain>
    </source>
</reference>
<evidence type="ECO:0000256" key="7">
    <source>
        <dbReference type="SAM" id="Phobius"/>
    </source>
</evidence>